<dbReference type="PROSITE" id="PS01230">
    <property type="entry name" value="TRMA_1"/>
    <property type="match status" value="1"/>
</dbReference>
<dbReference type="OrthoDB" id="9804590at2"/>
<dbReference type="PANTHER" id="PTHR11061">
    <property type="entry name" value="RNA M5U METHYLTRANSFERASE"/>
    <property type="match status" value="1"/>
</dbReference>
<comment type="caution">
    <text evidence="6">The sequence shown here is derived from an EMBL/GenBank/DDBJ whole genome shotgun (WGS) entry which is preliminary data.</text>
</comment>
<dbReference type="PANTHER" id="PTHR11061:SF30">
    <property type="entry name" value="TRNA (URACIL(54)-C(5))-METHYLTRANSFERASE"/>
    <property type="match status" value="1"/>
</dbReference>
<dbReference type="PATRIC" id="fig|1631356.3.peg.1567"/>
<dbReference type="AlphaFoldDB" id="A0A0L6CH32"/>
<dbReference type="PROSITE" id="PS51687">
    <property type="entry name" value="SAM_MT_RNA_M5U"/>
    <property type="match status" value="1"/>
</dbReference>
<feature type="active site" evidence="5">
    <location>
        <position position="334"/>
    </location>
</feature>
<proteinExistence type="inferred from homology"/>
<dbReference type="InterPro" id="IPR029063">
    <property type="entry name" value="SAM-dependent_MTases_sf"/>
</dbReference>
<keyword evidence="1 4" id="KW-0489">Methyltransferase</keyword>
<feature type="binding site" evidence="4">
    <location>
        <position position="308"/>
    </location>
    <ligand>
        <name>S-adenosyl-L-methionine</name>
        <dbReference type="ChEBI" id="CHEBI:59789"/>
    </ligand>
</feature>
<comment type="similarity">
    <text evidence="4">Belongs to the class I-like SAM-binding methyltransferase superfamily. RNA M5U methyltransferase family.</text>
</comment>
<evidence type="ECO:0000313" key="6">
    <source>
        <dbReference type="EMBL" id="KNX37112.1"/>
    </source>
</evidence>
<evidence type="ECO:0000256" key="2">
    <source>
        <dbReference type="ARBA" id="ARBA00022679"/>
    </source>
</evidence>
<dbReference type="Proteomes" id="UP000037397">
    <property type="component" value="Unassembled WGS sequence"/>
</dbReference>
<evidence type="ECO:0000256" key="4">
    <source>
        <dbReference type="PROSITE-ProRule" id="PRU01024"/>
    </source>
</evidence>
<feature type="binding site" evidence="4">
    <location>
        <position position="211"/>
    </location>
    <ligand>
        <name>S-adenosyl-L-methionine</name>
        <dbReference type="ChEBI" id="CHEBI:59789"/>
    </ligand>
</feature>
<protein>
    <submittedName>
        <fullName evidence="6">23S rRNA methyltransferase</fullName>
    </submittedName>
</protein>
<accession>A0A0L6CH32</accession>
<sequence length="375" mass="40704">MQCDYFDAGQCRSCALMGVPYDVQLADKQRSVARTLAGRVGDVWLDPYATVESGFRNKAKLVVGGRRGAPTLGILDEQRAGVDLRHCGLHESGLREAIPVLADLVAEAGLTPYDVPRRSGELKHVLVTHSPHDELMVRFVLRSEGQLPRLQRALPDLLAALPRARVVTANLLPEHKAATEGDREVVLTEHGSLPMRVNDVVLHLRPRSFFQTSTPVAAALYRQAAQWAAEIEPRSVVDLYCGVGGFALHLAGQGRTVHGLEISVDAVESARLSAVELAQRRDVGDVTFGAGDASAYTMASRPDLAVVNPPRRGIGALAATLERSGVAEVVYSSCNASSLAADLEAMPSYDVVAARLFDMFPQTRHHEVMVRLRRR</sequence>
<evidence type="ECO:0000256" key="1">
    <source>
        <dbReference type="ARBA" id="ARBA00022603"/>
    </source>
</evidence>
<name>A0A0L6CH32_9MICO</name>
<evidence type="ECO:0000256" key="3">
    <source>
        <dbReference type="ARBA" id="ARBA00022691"/>
    </source>
</evidence>
<dbReference type="InterPro" id="IPR030390">
    <property type="entry name" value="MeTrfase_TrmA_AS"/>
</dbReference>
<reference evidence="7" key="1">
    <citation type="submission" date="2015-03" db="EMBL/GenBank/DDBJ databases">
        <title>Luteipulveratus halotolerans sp. nov., a novel actinobacterium (Dermacoccaceae) from Sarawak, Malaysia.</title>
        <authorList>
            <person name="Juboi H."/>
            <person name="Basik A."/>
            <person name="Shamsul S.S."/>
            <person name="Arnold P."/>
            <person name="Schmitt E.K."/>
            <person name="Sanglier J.-J."/>
            <person name="Yeo T."/>
        </authorList>
    </citation>
    <scope>NUCLEOTIDE SEQUENCE [LARGE SCALE GENOMIC DNA]</scope>
    <source>
        <strain evidence="7">C296001</strain>
    </source>
</reference>
<feature type="binding site" evidence="4">
    <location>
        <position position="240"/>
    </location>
    <ligand>
        <name>S-adenosyl-L-methionine</name>
        <dbReference type="ChEBI" id="CHEBI:59789"/>
    </ligand>
</feature>
<dbReference type="InterPro" id="IPR010280">
    <property type="entry name" value="U5_MeTrfase_fam"/>
</dbReference>
<dbReference type="SUPFAM" id="SSF53335">
    <property type="entry name" value="S-adenosyl-L-methionine-dependent methyltransferases"/>
    <property type="match status" value="1"/>
</dbReference>
<dbReference type="Gene3D" id="2.40.50.1070">
    <property type="match status" value="1"/>
</dbReference>
<gene>
    <name evidence="6" type="ORF">VV01_08075</name>
</gene>
<feature type="binding site" evidence="4">
    <location>
        <position position="261"/>
    </location>
    <ligand>
        <name>S-adenosyl-L-methionine</name>
        <dbReference type="ChEBI" id="CHEBI:59789"/>
    </ligand>
</feature>
<keyword evidence="7" id="KW-1185">Reference proteome</keyword>
<dbReference type="STRING" id="1631356.VV01_08075"/>
<dbReference type="Pfam" id="PF05958">
    <property type="entry name" value="tRNA_U5-meth_tr"/>
    <property type="match status" value="1"/>
</dbReference>
<dbReference type="GO" id="GO:0070041">
    <property type="term" value="F:rRNA (uridine-C5-)-methyltransferase activity"/>
    <property type="evidence" value="ECO:0007669"/>
    <property type="project" value="TreeGrafter"/>
</dbReference>
<dbReference type="EMBL" id="LAIR01000002">
    <property type="protein sequence ID" value="KNX37112.1"/>
    <property type="molecule type" value="Genomic_DNA"/>
</dbReference>
<organism evidence="6 7">
    <name type="scientific">Luteipulveratus halotolerans</name>
    <dbReference type="NCBI Taxonomy" id="1631356"/>
    <lineage>
        <taxon>Bacteria</taxon>
        <taxon>Bacillati</taxon>
        <taxon>Actinomycetota</taxon>
        <taxon>Actinomycetes</taxon>
        <taxon>Micrococcales</taxon>
        <taxon>Dermacoccaceae</taxon>
        <taxon>Luteipulveratus</taxon>
    </lineage>
</organism>
<dbReference type="RefSeq" id="WP_050669435.1">
    <property type="nucleotide sequence ID" value="NZ_LAIR01000002.1"/>
</dbReference>
<keyword evidence="2 4" id="KW-0808">Transferase</keyword>
<feature type="active site" description="Nucleophile" evidence="4">
    <location>
        <position position="334"/>
    </location>
</feature>
<dbReference type="CDD" id="cd02440">
    <property type="entry name" value="AdoMet_MTases"/>
    <property type="match status" value="1"/>
</dbReference>
<keyword evidence="3 4" id="KW-0949">S-adenosyl-L-methionine</keyword>
<evidence type="ECO:0000313" key="7">
    <source>
        <dbReference type="Proteomes" id="UP000037397"/>
    </source>
</evidence>
<dbReference type="Gene3D" id="3.40.50.150">
    <property type="entry name" value="Vaccinia Virus protein VP39"/>
    <property type="match status" value="1"/>
</dbReference>
<evidence type="ECO:0000256" key="5">
    <source>
        <dbReference type="PROSITE-ProRule" id="PRU10015"/>
    </source>
</evidence>
<dbReference type="GO" id="GO:0070475">
    <property type="term" value="P:rRNA base methylation"/>
    <property type="evidence" value="ECO:0007669"/>
    <property type="project" value="TreeGrafter"/>
</dbReference>